<dbReference type="GO" id="GO:0015628">
    <property type="term" value="P:protein secretion by the type II secretion system"/>
    <property type="evidence" value="ECO:0007669"/>
    <property type="project" value="InterPro"/>
</dbReference>
<evidence type="ECO:0000313" key="12">
    <source>
        <dbReference type="EMBL" id="KFG89615.1"/>
    </source>
</evidence>
<dbReference type="eggNOG" id="COG3149">
    <property type="taxonomic scope" value="Bacteria"/>
</dbReference>
<dbReference type="PATRIC" id="fig|1219045.3.peg.2455"/>
<evidence type="ECO:0000256" key="4">
    <source>
        <dbReference type="ARBA" id="ARBA00022475"/>
    </source>
</evidence>
<evidence type="ECO:0000256" key="3">
    <source>
        <dbReference type="ARBA" id="ARBA00022448"/>
    </source>
</evidence>
<accession>A0A086P897</accession>
<evidence type="ECO:0000256" key="6">
    <source>
        <dbReference type="ARBA" id="ARBA00022692"/>
    </source>
</evidence>
<reference evidence="12" key="1">
    <citation type="submission" date="2014-08" db="EMBL/GenBank/DDBJ databases">
        <title>Draft genome sequences of Sphingobium herbicidovorans.</title>
        <authorList>
            <person name="Gan H.M."/>
            <person name="Gan H.Y."/>
            <person name="Savka M.A."/>
        </authorList>
    </citation>
    <scope>NUCLEOTIDE SEQUENCE [LARGE SCALE GENOMIC DNA]</scope>
    <source>
        <strain evidence="12">NBRC 16415</strain>
    </source>
</reference>
<evidence type="ECO:0000313" key="13">
    <source>
        <dbReference type="Proteomes" id="UP000024284"/>
    </source>
</evidence>
<dbReference type="AlphaFoldDB" id="A0A086P897"/>
<keyword evidence="5 10" id="KW-0997">Cell inner membrane</keyword>
<evidence type="ECO:0000256" key="5">
    <source>
        <dbReference type="ARBA" id="ARBA00022519"/>
    </source>
</evidence>
<dbReference type="Pfam" id="PF04612">
    <property type="entry name" value="T2SSM"/>
    <property type="match status" value="1"/>
</dbReference>
<comment type="similarity">
    <text evidence="2 10">Belongs to the GSP M family.</text>
</comment>
<dbReference type="Gene3D" id="3.30.1360.100">
    <property type="entry name" value="General secretion pathway protein M, EpsM"/>
    <property type="match status" value="1"/>
</dbReference>
<dbReference type="GO" id="GO:0005886">
    <property type="term" value="C:plasma membrane"/>
    <property type="evidence" value="ECO:0007669"/>
    <property type="project" value="UniProtKB-SubCell"/>
</dbReference>
<dbReference type="RefSeq" id="WP_037466360.1">
    <property type="nucleotide sequence ID" value="NZ_BCZD01000008.1"/>
</dbReference>
<evidence type="ECO:0000256" key="1">
    <source>
        <dbReference type="ARBA" id="ARBA00004377"/>
    </source>
</evidence>
<evidence type="ECO:0000256" key="9">
    <source>
        <dbReference type="ARBA" id="ARBA00023136"/>
    </source>
</evidence>
<dbReference type="InterPro" id="IPR007690">
    <property type="entry name" value="T2SS_GspM"/>
</dbReference>
<comment type="subcellular location">
    <subcellularLocation>
        <location evidence="1">Cell inner membrane</location>
        <topology evidence="1">Single-pass membrane protein</topology>
    </subcellularLocation>
</comment>
<sequence length="162" mass="17394">MTEALQKYWAERSPREQWMLGVMFAMLAVVIFWLGIMRPLASAQRSTHDALIEATDRNAAMRTKVSLLKTLPRTVNAGPTDSAVDQLVGQSAGEAGLTLERAQAQGTGRIEIAMASVRPVALFSWLAALETQGVRVETMSARPSPTAGSVSVQAVLVQGTGR</sequence>
<keyword evidence="6 11" id="KW-0812">Transmembrane</keyword>
<comment type="caution">
    <text evidence="12">The sequence shown here is derived from an EMBL/GenBank/DDBJ whole genome shotgun (WGS) entry which is preliminary data.</text>
</comment>
<dbReference type="PIRSF" id="PIRSF006291">
    <property type="entry name" value="GspM"/>
    <property type="match status" value="1"/>
</dbReference>
<name>A0A086P897_SPHHM</name>
<dbReference type="OrthoDB" id="7432850at2"/>
<keyword evidence="4 10" id="KW-1003">Cell membrane</keyword>
<evidence type="ECO:0000256" key="8">
    <source>
        <dbReference type="ARBA" id="ARBA00022989"/>
    </source>
</evidence>
<keyword evidence="8 11" id="KW-1133">Transmembrane helix</keyword>
<organism evidence="12 13">
    <name type="scientific">Sphingobium herbicidovorans (strain ATCC 700291 / DSM 11019 / CCUG 56400 / KCTC 2939 / LMG 18315 / NBRC 16415 / MH)</name>
    <name type="common">Sphingomonas herbicidovorans</name>
    <dbReference type="NCBI Taxonomy" id="1219045"/>
    <lineage>
        <taxon>Bacteria</taxon>
        <taxon>Pseudomonadati</taxon>
        <taxon>Pseudomonadota</taxon>
        <taxon>Alphaproteobacteria</taxon>
        <taxon>Sphingomonadales</taxon>
        <taxon>Sphingomonadaceae</taxon>
        <taxon>Sphingobium</taxon>
    </lineage>
</organism>
<evidence type="ECO:0000256" key="7">
    <source>
        <dbReference type="ARBA" id="ARBA00022927"/>
    </source>
</evidence>
<keyword evidence="13" id="KW-1185">Reference proteome</keyword>
<dbReference type="GO" id="GO:0015627">
    <property type="term" value="C:type II protein secretion system complex"/>
    <property type="evidence" value="ECO:0007669"/>
    <property type="project" value="InterPro"/>
</dbReference>
<evidence type="ECO:0000256" key="2">
    <source>
        <dbReference type="ARBA" id="ARBA00010637"/>
    </source>
</evidence>
<dbReference type="Proteomes" id="UP000024284">
    <property type="component" value="Unassembled WGS sequence"/>
</dbReference>
<keyword evidence="3 10" id="KW-0813">Transport</keyword>
<keyword evidence="7 10" id="KW-0653">Protein transport</keyword>
<proteinExistence type="inferred from homology"/>
<dbReference type="EMBL" id="JFZA02000023">
    <property type="protein sequence ID" value="KFG89615.1"/>
    <property type="molecule type" value="Genomic_DNA"/>
</dbReference>
<dbReference type="SUPFAM" id="SSF103054">
    <property type="entry name" value="General secretion pathway protein M, EpsM"/>
    <property type="match status" value="1"/>
</dbReference>
<feature type="transmembrane region" description="Helical" evidence="11">
    <location>
        <begin position="18"/>
        <end position="36"/>
    </location>
</feature>
<gene>
    <name evidence="12" type="ORF">BV98_002421</name>
</gene>
<protein>
    <recommendedName>
        <fullName evidence="10">Type II secretion system protein M</fullName>
        <shortName evidence="10">T2SS protein M</shortName>
    </recommendedName>
    <alternativeName>
        <fullName evidence="10">General secretion pathway protein M</fullName>
    </alternativeName>
</protein>
<evidence type="ECO:0000256" key="10">
    <source>
        <dbReference type="PIRNR" id="PIRNR006291"/>
    </source>
</evidence>
<keyword evidence="9 10" id="KW-0472">Membrane</keyword>
<comment type="function">
    <text evidence="10">Inner membrane component of the type II secretion system required for the energy-dependent secretion of extracellular factors such as proteases and toxins from the periplasm.</text>
</comment>
<dbReference type="STRING" id="76947.GCA_002080435_02863"/>
<evidence type="ECO:0000256" key="11">
    <source>
        <dbReference type="SAM" id="Phobius"/>
    </source>
</evidence>
<dbReference type="InterPro" id="IPR023229">
    <property type="entry name" value="T2SS_M_periplasmic_sf"/>
</dbReference>